<dbReference type="Proteomes" id="UP001378960">
    <property type="component" value="Unassembled WGS sequence"/>
</dbReference>
<dbReference type="InterPro" id="IPR036317">
    <property type="entry name" value="Cullin_homology_sf"/>
</dbReference>
<evidence type="ECO:0000313" key="4">
    <source>
        <dbReference type="Proteomes" id="UP001378960"/>
    </source>
</evidence>
<keyword evidence="4" id="KW-1185">Reference proteome</keyword>
<evidence type="ECO:0000256" key="1">
    <source>
        <dbReference type="PROSITE-ProRule" id="PRU00330"/>
    </source>
</evidence>
<feature type="domain" description="Cullin family profile" evidence="2">
    <location>
        <begin position="269"/>
        <end position="517"/>
    </location>
</feature>
<reference evidence="3 4" key="1">
    <citation type="journal article" date="2023" name="Elife">
        <title>Identification of key yeast species and microbe-microbe interactions impacting larval growth of Drosophila in the wild.</title>
        <authorList>
            <person name="Mure A."/>
            <person name="Sugiura Y."/>
            <person name="Maeda R."/>
            <person name="Honda K."/>
            <person name="Sakurai N."/>
            <person name="Takahashi Y."/>
            <person name="Watada M."/>
            <person name="Katoh T."/>
            <person name="Gotoh A."/>
            <person name="Gotoh Y."/>
            <person name="Taniguchi I."/>
            <person name="Nakamura K."/>
            <person name="Hayashi T."/>
            <person name="Katayama T."/>
            <person name="Uemura T."/>
            <person name="Hattori Y."/>
        </authorList>
    </citation>
    <scope>NUCLEOTIDE SEQUENCE [LARGE SCALE GENOMIC DNA]</scope>
    <source>
        <strain evidence="3 4">PK-24</strain>
    </source>
</reference>
<protein>
    <recommendedName>
        <fullName evidence="2">Cullin family profile domain-containing protein</fullName>
    </recommendedName>
</protein>
<organism evidence="3 4">
    <name type="scientific">Pichia kluyveri</name>
    <name type="common">Yeast</name>
    <dbReference type="NCBI Taxonomy" id="36015"/>
    <lineage>
        <taxon>Eukaryota</taxon>
        <taxon>Fungi</taxon>
        <taxon>Dikarya</taxon>
        <taxon>Ascomycota</taxon>
        <taxon>Saccharomycotina</taxon>
        <taxon>Pichiomycetes</taxon>
        <taxon>Pichiales</taxon>
        <taxon>Pichiaceae</taxon>
        <taxon>Pichia</taxon>
    </lineage>
</organism>
<comment type="caution">
    <text evidence="3">The sequence shown here is derived from an EMBL/GenBank/DDBJ whole genome shotgun (WGS) entry which is preliminary data.</text>
</comment>
<dbReference type="AlphaFoldDB" id="A0AAV5R9G5"/>
<evidence type="ECO:0000313" key="3">
    <source>
        <dbReference type="EMBL" id="GMM48134.1"/>
    </source>
</evidence>
<name>A0AAV5R9G5_PICKL</name>
<dbReference type="InterPro" id="IPR059120">
    <property type="entry name" value="Cullin-like_AB"/>
</dbReference>
<dbReference type="Pfam" id="PF26557">
    <property type="entry name" value="Cullin_AB"/>
    <property type="match status" value="1"/>
</dbReference>
<gene>
    <name evidence="3" type="ORF">DAPK24_047320</name>
</gene>
<accession>A0AAV5R9G5</accession>
<evidence type="ECO:0000259" key="2">
    <source>
        <dbReference type="PROSITE" id="PS50069"/>
    </source>
</evidence>
<dbReference type="SUPFAM" id="SSF75632">
    <property type="entry name" value="Cullin homology domain"/>
    <property type="match status" value="1"/>
</dbReference>
<sequence length="556" mass="64769">MSFLTFNPQTFEKNPVSYDQWKIVDGKLVGPNEITNNGGYKDSNKLLKCTTLHPKQVDFSYYLQILLKSKSIISKLTALTEVLTKVIESENKEIIIQINRLTCIGHIYNNIVKIIFKKSYDQDIILKFSKFLSSLANYNAFCSDNKLDGVKVKLKFEIKPNELELFKDNLEKLVQVYITSNESNRVLGTKEINVNNCYHLFFVDLLNSVFLSQWFYNNRIYRRTGNFPIILELFHIIIKYCDFIRFGKIFQIAQHSALIGFNLAFQNKKNTTVYSNYFGKVLKLTNEDCLLRLNSSEIFWSNMMMIIDNDDIKPSLDTMKGIVSKYFQMLLPLLYEEVLDKLFIHMRQLLADNCMAMNRKTRSVKIEYLYQSIRFYSKQDLKLSPFIDALRAISKGPLLKKSIENIEVSIIPVYHSHHIKLQGNKRVKTPPKIKQSIHSMISHYNELDKKICKLNNHYNMIEMNVNLNDKKVLLKCNIFQASILLQFENVDTLTIEQLKPVCSMSSNRLNSIIKQLVESGILKKNENNISINESFPPEGTTRLDIIPHFKVMYKDP</sequence>
<comment type="similarity">
    <text evidence="1">Belongs to the cullin family.</text>
</comment>
<dbReference type="InterPro" id="IPR016158">
    <property type="entry name" value="Cullin_homology"/>
</dbReference>
<dbReference type="PROSITE" id="PS50069">
    <property type="entry name" value="CULLIN_2"/>
    <property type="match status" value="1"/>
</dbReference>
<proteinExistence type="inferred from homology"/>
<dbReference type="Gene3D" id="3.30.230.130">
    <property type="entry name" value="Cullin, Chain C, Domain 2"/>
    <property type="match status" value="1"/>
</dbReference>
<dbReference type="EMBL" id="BTGB01000009">
    <property type="protein sequence ID" value="GMM48134.1"/>
    <property type="molecule type" value="Genomic_DNA"/>
</dbReference>